<dbReference type="Pfam" id="PF01966">
    <property type="entry name" value="HD"/>
    <property type="match status" value="1"/>
</dbReference>
<accession>A0A941HQ89</accession>
<evidence type="ECO:0000313" key="2">
    <source>
        <dbReference type="EMBL" id="MBR0575218.1"/>
    </source>
</evidence>
<dbReference type="AlphaFoldDB" id="A0A941HQ89"/>
<organism evidence="2 3">
    <name type="scientific">Proteiniclasticum sediminis</name>
    <dbReference type="NCBI Taxonomy" id="2804028"/>
    <lineage>
        <taxon>Bacteria</taxon>
        <taxon>Bacillati</taxon>
        <taxon>Bacillota</taxon>
        <taxon>Clostridia</taxon>
        <taxon>Eubacteriales</taxon>
        <taxon>Clostridiaceae</taxon>
        <taxon>Proteiniclasticum</taxon>
    </lineage>
</organism>
<protein>
    <submittedName>
        <fullName evidence="2">HD domain-containing protein</fullName>
    </submittedName>
</protein>
<gene>
    <name evidence="2" type="ORF">KCG48_02580</name>
</gene>
<comment type="caution">
    <text evidence="2">The sequence shown here is derived from an EMBL/GenBank/DDBJ whole genome shotgun (WGS) entry which is preliminary data.</text>
</comment>
<dbReference type="InterPro" id="IPR006674">
    <property type="entry name" value="HD_domain"/>
</dbReference>
<dbReference type="InterPro" id="IPR003607">
    <property type="entry name" value="HD/PDEase_dom"/>
</dbReference>
<keyword evidence="3" id="KW-1185">Reference proteome</keyword>
<sequence length="164" mass="19505">MNNQLWTEFLEMAEPTLTHEAVQQMKNYIQHGRVTTYEHCVQVAFLSFTFARRLRLRIDEVSLVRGALLHDFYLYDWHVPDLQRKRFHGFHHAKTALKNAERHFALSPVERDIIKKHMWPMNLPLPRYRESVLVLVADKTVSLLETFGWKSPTFKFPDDQKGEI</sequence>
<dbReference type="CDD" id="cd00077">
    <property type="entry name" value="HDc"/>
    <property type="match status" value="1"/>
</dbReference>
<proteinExistence type="predicted"/>
<dbReference type="Gene3D" id="1.10.3210.10">
    <property type="entry name" value="Hypothetical protein af1432"/>
    <property type="match status" value="1"/>
</dbReference>
<dbReference type="RefSeq" id="WP_211799732.1">
    <property type="nucleotide sequence ID" value="NZ_JAGSCS010000002.1"/>
</dbReference>
<reference evidence="2" key="1">
    <citation type="submission" date="2021-04" db="EMBL/GenBank/DDBJ databases">
        <title>Proteiniclasticum sedimins sp. nov., an obligate anaerobic bacterium isolated from anaerobic sludge.</title>
        <authorList>
            <person name="Liu J."/>
        </authorList>
    </citation>
    <scope>NUCLEOTIDE SEQUENCE</scope>
    <source>
        <strain evidence="2">BAD-10</strain>
    </source>
</reference>
<evidence type="ECO:0000259" key="1">
    <source>
        <dbReference type="Pfam" id="PF01966"/>
    </source>
</evidence>
<dbReference type="Proteomes" id="UP000675379">
    <property type="component" value="Unassembled WGS sequence"/>
</dbReference>
<feature type="domain" description="HD" evidence="1">
    <location>
        <begin position="36"/>
        <end position="139"/>
    </location>
</feature>
<name>A0A941HQ89_9CLOT</name>
<evidence type="ECO:0000313" key="3">
    <source>
        <dbReference type="Proteomes" id="UP000675379"/>
    </source>
</evidence>
<dbReference type="SUPFAM" id="SSF109604">
    <property type="entry name" value="HD-domain/PDEase-like"/>
    <property type="match status" value="1"/>
</dbReference>
<dbReference type="EMBL" id="JAGSCS010000002">
    <property type="protein sequence ID" value="MBR0575218.1"/>
    <property type="molecule type" value="Genomic_DNA"/>
</dbReference>